<dbReference type="Pfam" id="PF10022">
    <property type="entry name" value="DUF2264"/>
    <property type="match status" value="1"/>
</dbReference>
<evidence type="ECO:0000313" key="3">
    <source>
        <dbReference type="Proteomes" id="UP000283523"/>
    </source>
</evidence>
<dbReference type="OrthoDB" id="9813465at2"/>
<gene>
    <name evidence="2" type="ORF">DYU11_06050</name>
</gene>
<dbReference type="PANTHER" id="PTHR35339:SF3">
    <property type="entry name" value="DUF2264 DOMAIN-CONTAINING PROTEIN"/>
    <property type="match status" value="1"/>
</dbReference>
<dbReference type="PIRSF" id="PIRSF014753">
    <property type="entry name" value="UCP014753"/>
    <property type="match status" value="1"/>
</dbReference>
<name>A0A418MDK6_9BACT</name>
<dbReference type="InterPro" id="IPR049349">
    <property type="entry name" value="DUF2264_N"/>
</dbReference>
<dbReference type="AlphaFoldDB" id="A0A418MDK6"/>
<keyword evidence="3" id="KW-1185">Reference proteome</keyword>
<protein>
    <submittedName>
        <fullName evidence="2">DUF2264 domain-containing protein</fullName>
    </submittedName>
</protein>
<organism evidence="2 3">
    <name type="scientific">Fibrisoma montanum</name>
    <dbReference type="NCBI Taxonomy" id="2305895"/>
    <lineage>
        <taxon>Bacteria</taxon>
        <taxon>Pseudomonadati</taxon>
        <taxon>Bacteroidota</taxon>
        <taxon>Cytophagia</taxon>
        <taxon>Cytophagales</taxon>
        <taxon>Spirosomataceae</taxon>
        <taxon>Fibrisoma</taxon>
    </lineage>
</organism>
<dbReference type="RefSeq" id="WP_119666767.1">
    <property type="nucleotide sequence ID" value="NZ_QXED01000002.1"/>
</dbReference>
<dbReference type="PANTHER" id="PTHR35339">
    <property type="entry name" value="LINALOOL DEHYDRATASE_ISOMERASE DOMAIN-CONTAINING PROTEIN"/>
    <property type="match status" value="1"/>
</dbReference>
<feature type="domain" description="DUF2264" evidence="1">
    <location>
        <begin position="47"/>
        <end position="404"/>
    </location>
</feature>
<sequence>MKRRTFAGLLSSWPFVMADYKSAAGNIGIGNRDELASSLNRTNADERAYWLQTLLKVADPVLTALAQNRLKASMPIESAPGQDASRKVVSHLEALGRTVAGIAPWLDLEADESAEGRSRKRYLDLARQAIANGVDPKSPDFLNFTRNGQPLVDAAFLAHGLVRAPKIWSGLTADQQKNVVTALQSSRVIKPPYNNWLLFSAMVEAALLKFTGSADEMRMDYAIKQHLNWYKGDGAYGDGPDFHWDYYNSYVIQPMLLDVVKTLLDAGKATKELYDTILARAQRYAMVQERLIAPDGSFAAFGRSLAYRCGAFQLLAQVALQGQLPKELSLGQVRSALTAVIHRTMDVPGTFNDKGWLQIGLCGHQPAIGETYISTGSLYLCSVAFLPLGLPTSNPFWSAPAEDWTAKRIWSSQSVTADHALKG</sequence>
<dbReference type="Proteomes" id="UP000283523">
    <property type="component" value="Unassembled WGS sequence"/>
</dbReference>
<comment type="caution">
    <text evidence="2">The sequence shown here is derived from an EMBL/GenBank/DDBJ whole genome shotgun (WGS) entry which is preliminary data.</text>
</comment>
<dbReference type="InterPro" id="IPR016624">
    <property type="entry name" value="UCP014753"/>
</dbReference>
<dbReference type="EMBL" id="QXED01000002">
    <property type="protein sequence ID" value="RIV24878.1"/>
    <property type="molecule type" value="Genomic_DNA"/>
</dbReference>
<evidence type="ECO:0000313" key="2">
    <source>
        <dbReference type="EMBL" id="RIV24878.1"/>
    </source>
</evidence>
<proteinExistence type="predicted"/>
<evidence type="ECO:0000259" key="1">
    <source>
        <dbReference type="Pfam" id="PF10022"/>
    </source>
</evidence>
<reference evidence="2 3" key="1">
    <citation type="submission" date="2018-08" db="EMBL/GenBank/DDBJ databases">
        <title>Fibrisoma montanum sp. nov., isolated from Danxia mountain soil.</title>
        <authorList>
            <person name="Huang Y."/>
        </authorList>
    </citation>
    <scope>NUCLEOTIDE SEQUENCE [LARGE SCALE GENOMIC DNA]</scope>
    <source>
        <strain evidence="2 3">HYT19</strain>
    </source>
</reference>
<accession>A0A418MDK6</accession>